<dbReference type="InterPro" id="IPR012340">
    <property type="entry name" value="NA-bd_OB-fold"/>
</dbReference>
<protein>
    <recommendedName>
        <fullName evidence="2">Elongation factor P C-terminal domain-containing protein</fullName>
    </recommendedName>
</protein>
<dbReference type="InterPro" id="IPR013185">
    <property type="entry name" value="Transl_elong_KOW-like"/>
</dbReference>
<dbReference type="SUPFAM" id="SSF50249">
    <property type="entry name" value="Nucleic acid-binding proteins"/>
    <property type="match status" value="1"/>
</dbReference>
<dbReference type="SUPFAM" id="SSF50104">
    <property type="entry name" value="Translation proteins SH3-like domain"/>
    <property type="match status" value="1"/>
</dbReference>
<dbReference type="Gene3D" id="2.40.50.140">
    <property type="entry name" value="Nucleic acid-binding proteins"/>
    <property type="match status" value="2"/>
</dbReference>
<dbReference type="GO" id="GO:0003746">
    <property type="term" value="F:translation elongation factor activity"/>
    <property type="evidence" value="ECO:0007669"/>
    <property type="project" value="TreeGrafter"/>
</dbReference>
<name>A0A1G2TEV2_9BACT</name>
<gene>
    <name evidence="3" type="ORF">A3C70_00955</name>
</gene>
<dbReference type="CDD" id="cd05794">
    <property type="entry name" value="S1_EF-P_repeat_2"/>
    <property type="match status" value="1"/>
</dbReference>
<reference evidence="3 4" key="1">
    <citation type="journal article" date="2016" name="Nat. Commun.">
        <title>Thousands of microbial genomes shed light on interconnected biogeochemical processes in an aquifer system.</title>
        <authorList>
            <person name="Anantharaman K."/>
            <person name="Brown C.T."/>
            <person name="Hug L.A."/>
            <person name="Sharon I."/>
            <person name="Castelle C.J."/>
            <person name="Probst A.J."/>
            <person name="Thomas B.C."/>
            <person name="Singh A."/>
            <person name="Wilkins M.J."/>
            <person name="Karaoz U."/>
            <person name="Brodie E.L."/>
            <person name="Williams K.H."/>
            <person name="Hubbard S.S."/>
            <person name="Banfield J.F."/>
        </authorList>
    </citation>
    <scope>NUCLEOTIDE SEQUENCE [LARGE SCALE GENOMIC DNA]</scope>
</reference>
<dbReference type="GO" id="GO:0005829">
    <property type="term" value="C:cytosol"/>
    <property type="evidence" value="ECO:0007669"/>
    <property type="project" value="UniProtKB-ARBA"/>
</dbReference>
<organism evidence="3 4">
    <name type="scientific">Candidatus Zambryskibacteria bacterium RIFCSPHIGHO2_02_FULL_43_14</name>
    <dbReference type="NCBI Taxonomy" id="1802748"/>
    <lineage>
        <taxon>Bacteria</taxon>
        <taxon>Candidatus Zambryskiibacteriota</taxon>
    </lineage>
</organism>
<dbReference type="Gene3D" id="2.30.30.30">
    <property type="match status" value="1"/>
</dbReference>
<dbReference type="InterPro" id="IPR015365">
    <property type="entry name" value="Elong-fact-P_C"/>
</dbReference>
<dbReference type="InterPro" id="IPR014722">
    <property type="entry name" value="Rib_uL2_dom2"/>
</dbReference>
<accession>A0A1G2TEV2</accession>
<proteinExistence type="inferred from homology"/>
<dbReference type="InterPro" id="IPR013852">
    <property type="entry name" value="Transl_elong_P/YeiP_CS"/>
</dbReference>
<evidence type="ECO:0000313" key="3">
    <source>
        <dbReference type="EMBL" id="OHA95578.1"/>
    </source>
</evidence>
<dbReference type="EMBL" id="MHVR01000023">
    <property type="protein sequence ID" value="OHA95578.1"/>
    <property type="molecule type" value="Genomic_DNA"/>
</dbReference>
<evidence type="ECO:0000256" key="1">
    <source>
        <dbReference type="ARBA" id="ARBA00009479"/>
    </source>
</evidence>
<feature type="domain" description="Elongation factor P C-terminal" evidence="2">
    <location>
        <begin position="141"/>
        <end position="196"/>
    </location>
</feature>
<dbReference type="GO" id="GO:0043043">
    <property type="term" value="P:peptide biosynthetic process"/>
    <property type="evidence" value="ECO:0007669"/>
    <property type="project" value="InterPro"/>
</dbReference>
<evidence type="ECO:0000259" key="2">
    <source>
        <dbReference type="SMART" id="SM00841"/>
    </source>
</evidence>
<dbReference type="AlphaFoldDB" id="A0A1G2TEV2"/>
<dbReference type="PIRSF" id="PIRSF005901">
    <property type="entry name" value="EF-P"/>
    <property type="match status" value="1"/>
</dbReference>
<dbReference type="PANTHER" id="PTHR30053:SF12">
    <property type="entry name" value="ELONGATION FACTOR P (EF-P) FAMILY PROTEIN"/>
    <property type="match status" value="1"/>
</dbReference>
<dbReference type="Proteomes" id="UP000178175">
    <property type="component" value="Unassembled WGS sequence"/>
</dbReference>
<evidence type="ECO:0000313" key="4">
    <source>
        <dbReference type="Proteomes" id="UP000178175"/>
    </source>
</evidence>
<dbReference type="InterPro" id="IPR008991">
    <property type="entry name" value="Translation_prot_SH3-like_sf"/>
</dbReference>
<dbReference type="PROSITE" id="PS01275">
    <property type="entry name" value="EFP"/>
    <property type="match status" value="1"/>
</dbReference>
<dbReference type="SMART" id="SM00841">
    <property type="entry name" value="Elong-fact-P_C"/>
    <property type="match status" value="1"/>
</dbReference>
<dbReference type="PANTHER" id="PTHR30053">
    <property type="entry name" value="ELONGATION FACTOR P"/>
    <property type="match status" value="1"/>
</dbReference>
<dbReference type="FunFam" id="2.40.50.140:FF:000004">
    <property type="entry name" value="Elongation factor P"/>
    <property type="match status" value="1"/>
</dbReference>
<comment type="similarity">
    <text evidence="1">Belongs to the elongation factor P family.</text>
</comment>
<dbReference type="Pfam" id="PF08207">
    <property type="entry name" value="EFP_N"/>
    <property type="match status" value="1"/>
</dbReference>
<dbReference type="InterPro" id="IPR020599">
    <property type="entry name" value="Transl_elong_fac_P/YeiP"/>
</dbReference>
<sequence length="197" mass="22655">MLEYSEIKERKYIVFENEPWEVISSHVFRKQQRKPVNATKLRNLITGRITEISFHVSDKVEEADIDKKEVKYLYTNKGEYWFSEANDPSKRFKLDEEIIGPGAKFLKPNILMDVMLFDDPTSSEASNRRGKIIGLKVPIKMELKVIEAHEATKGNTAQGANKMVKLETGAEIQVPMFIKEGDVVRVNTETGEYTDRI</sequence>
<dbReference type="Pfam" id="PF09285">
    <property type="entry name" value="Elong-fact-P_C"/>
    <property type="match status" value="1"/>
</dbReference>
<comment type="caution">
    <text evidence="3">The sequence shown here is derived from an EMBL/GenBank/DDBJ whole genome shotgun (WGS) entry which is preliminary data.</text>
</comment>